<dbReference type="AlphaFoldDB" id="A0A5P2W3J7"/>
<name>A0A5P2W3J7_9ACTN</name>
<protein>
    <submittedName>
        <fullName evidence="1">Uncharacterized protein</fullName>
    </submittedName>
</protein>
<dbReference type="Proteomes" id="UP000325763">
    <property type="component" value="Chromosome"/>
</dbReference>
<dbReference type="EMBL" id="CP023747">
    <property type="protein sequence ID" value="QEV40524.1"/>
    <property type="molecule type" value="Genomic_DNA"/>
</dbReference>
<reference evidence="1 2" key="1">
    <citation type="submission" date="2017-09" db="EMBL/GenBank/DDBJ databases">
        <title>Streptomyces genome completion.</title>
        <authorList>
            <person name="Lee N."/>
            <person name="Cho B.-K."/>
        </authorList>
    </citation>
    <scope>NUCLEOTIDE SEQUENCE [LARGE SCALE GENOMIC DNA]</scope>
    <source>
        <strain evidence="1 2">ATCC 14899</strain>
    </source>
</reference>
<sequence>MEKALGAGYQSDLSCAQLGNAVKRATMGSVAREHSLDQARSMQSLLTVMSEQVSGNAGELDVDLAVPFSEALADYAEDMDQILASVNVEYIRRDTSSTSPWQDDDGVHMAVSLESLLQVMRSLSESSAAYAILRESITQEIAGRLAETSPDAEKEKLSLLAKLSSRVLGNFDAVAEKARGEGGEAGVWDRDVLARLSKKRLTSRRTARMVPATLLRRGTGKFELRVRTAMPLAFLKFRVRR</sequence>
<accession>A0A5P2W3J7</accession>
<evidence type="ECO:0000313" key="1">
    <source>
        <dbReference type="EMBL" id="QEV40524.1"/>
    </source>
</evidence>
<evidence type="ECO:0000313" key="2">
    <source>
        <dbReference type="Proteomes" id="UP000325763"/>
    </source>
</evidence>
<organism evidence="1 2">
    <name type="scientific">Streptomyces nodosus</name>
    <dbReference type="NCBI Taxonomy" id="40318"/>
    <lineage>
        <taxon>Bacteria</taxon>
        <taxon>Bacillati</taxon>
        <taxon>Actinomycetota</taxon>
        <taxon>Actinomycetes</taxon>
        <taxon>Kitasatosporales</taxon>
        <taxon>Streptomycetaceae</taxon>
        <taxon>Streptomyces</taxon>
    </lineage>
</organism>
<proteinExistence type="predicted"/>
<dbReference type="KEGG" id="snq:CP978_20020"/>
<gene>
    <name evidence="1" type="ORF">CP978_20020</name>
</gene>